<dbReference type="EMBL" id="CAJPIN010055025">
    <property type="protein sequence ID" value="CAG2066496.1"/>
    <property type="molecule type" value="Genomic_DNA"/>
</dbReference>
<dbReference type="Proteomes" id="UP001153148">
    <property type="component" value="Unassembled WGS sequence"/>
</dbReference>
<comment type="caution">
    <text evidence="1">The sequence shown here is derived from an EMBL/GenBank/DDBJ whole genome shotgun (WGS) entry which is preliminary data.</text>
</comment>
<protein>
    <submittedName>
        <fullName evidence="1">Uncharacterized protein</fullName>
    </submittedName>
</protein>
<organism evidence="1 2">
    <name type="scientific">Timema podura</name>
    <name type="common">Walking stick</name>
    <dbReference type="NCBI Taxonomy" id="61482"/>
    <lineage>
        <taxon>Eukaryota</taxon>
        <taxon>Metazoa</taxon>
        <taxon>Ecdysozoa</taxon>
        <taxon>Arthropoda</taxon>
        <taxon>Hexapoda</taxon>
        <taxon>Insecta</taxon>
        <taxon>Pterygota</taxon>
        <taxon>Neoptera</taxon>
        <taxon>Polyneoptera</taxon>
        <taxon>Phasmatodea</taxon>
        <taxon>Timematodea</taxon>
        <taxon>Timematoidea</taxon>
        <taxon>Timematidae</taxon>
        <taxon>Timema</taxon>
    </lineage>
</organism>
<proteinExistence type="predicted"/>
<feature type="non-terminal residue" evidence="1">
    <location>
        <position position="306"/>
    </location>
</feature>
<sequence length="306" mass="33813">VTVNNVEEVTQVTSALKDVVTTDPGLLENSAALTAAQLAQTTTDKLYLRVLEDEDVVIPTKIVGEVVSNVAKIASVLLGKEFSSDDDDEATEVPDAQYPFYQDLDPEFVLWAGDMDRVSADTLTSMKTVEKIIALRLSESEKQSVFKTDTISLWTQKESPTKLANKPLGAMSEKGSHVVIPPELAEHLQNQADKNFYVQVMTSKNNPFNWRDSGQQPNTDIVSVEMQLMSSKARSGNPLPYPFDVFMNLKSGDEDRVKVEGVVSVPSGETDQDVLEDCISVHRVTASTGDQIYVEFISRHEKNKLQ</sequence>
<gene>
    <name evidence="1" type="ORF">TPAB3V08_LOCUS13439</name>
</gene>
<feature type="non-terminal residue" evidence="1">
    <location>
        <position position="1"/>
    </location>
</feature>
<reference evidence="1" key="1">
    <citation type="submission" date="2021-03" db="EMBL/GenBank/DDBJ databases">
        <authorList>
            <person name="Tran Van P."/>
        </authorList>
    </citation>
    <scope>NUCLEOTIDE SEQUENCE</scope>
</reference>
<name>A0ABN7PHC9_TIMPD</name>
<keyword evidence="2" id="KW-1185">Reference proteome</keyword>
<evidence type="ECO:0000313" key="1">
    <source>
        <dbReference type="EMBL" id="CAG2066496.1"/>
    </source>
</evidence>
<accession>A0ABN7PHC9</accession>
<evidence type="ECO:0000313" key="2">
    <source>
        <dbReference type="Proteomes" id="UP001153148"/>
    </source>
</evidence>